<dbReference type="EMBL" id="CU633749">
    <property type="protein sequence ID" value="CAP63173.1"/>
    <property type="molecule type" value="Genomic_DNA"/>
</dbReference>
<evidence type="ECO:0000256" key="3">
    <source>
        <dbReference type="RuleBase" id="RU000389"/>
    </source>
</evidence>
<keyword evidence="3" id="KW-0281">Fimbrium</keyword>
<proteinExistence type="inferred from homology"/>
<keyword evidence="4" id="KW-1133">Transmembrane helix</keyword>
<dbReference type="BioCyc" id="CTAI977880:RALTA_RS28970-MONOMER"/>
<feature type="transmembrane region" description="Helical" evidence="4">
    <location>
        <begin position="20"/>
        <end position="41"/>
    </location>
</feature>
<dbReference type="InterPro" id="IPR012902">
    <property type="entry name" value="N_methyl_site"/>
</dbReference>
<dbReference type="AlphaFoldDB" id="B2AHC4"/>
<name>B2AHC4_CUPTR</name>
<dbReference type="HOGENOM" id="CLU_091705_4_3_4"/>
<dbReference type="Proteomes" id="UP000001692">
    <property type="component" value="Chromosome 1"/>
</dbReference>
<accession>B2AHC4</accession>
<dbReference type="GeneID" id="31819205"/>
<gene>
    <name evidence="5" type="ordered locus">RALTA_A0505</name>
</gene>
<comment type="similarity">
    <text evidence="1 3">Belongs to the N-Me-Phe pilin family.</text>
</comment>
<dbReference type="Pfam" id="PF07963">
    <property type="entry name" value="N_methyl"/>
    <property type="match status" value="1"/>
</dbReference>
<keyword evidence="4" id="KW-0472">Membrane</keyword>
<dbReference type="eggNOG" id="COG4969">
    <property type="taxonomic scope" value="Bacteria"/>
</dbReference>
<keyword evidence="4" id="KW-0812">Transmembrane</keyword>
<dbReference type="Pfam" id="PF00114">
    <property type="entry name" value="Pilin"/>
    <property type="match status" value="1"/>
</dbReference>
<dbReference type="PANTHER" id="PTHR30093">
    <property type="entry name" value="GENERAL SECRETION PATHWAY PROTEIN G"/>
    <property type="match status" value="1"/>
</dbReference>
<dbReference type="NCBIfam" id="TIGR02532">
    <property type="entry name" value="IV_pilin_GFxxxE"/>
    <property type="match status" value="1"/>
</dbReference>
<dbReference type="RefSeq" id="WP_012351833.1">
    <property type="nucleotide sequence ID" value="NC_010528.1"/>
</dbReference>
<evidence type="ECO:0000313" key="6">
    <source>
        <dbReference type="Proteomes" id="UP000001692"/>
    </source>
</evidence>
<dbReference type="GO" id="GO:0043107">
    <property type="term" value="P:type IV pilus-dependent motility"/>
    <property type="evidence" value="ECO:0007669"/>
    <property type="project" value="TreeGrafter"/>
</dbReference>
<keyword evidence="2" id="KW-0488">Methylation</keyword>
<evidence type="ECO:0000256" key="4">
    <source>
        <dbReference type="SAM" id="Phobius"/>
    </source>
</evidence>
<protein>
    <submittedName>
        <fullName evidence="5">Type IV secretion system prepilin</fullName>
    </submittedName>
</protein>
<dbReference type="GO" id="GO:0007155">
    <property type="term" value="P:cell adhesion"/>
    <property type="evidence" value="ECO:0007669"/>
    <property type="project" value="InterPro"/>
</dbReference>
<dbReference type="GO" id="GO:0044096">
    <property type="term" value="C:type IV pilus"/>
    <property type="evidence" value="ECO:0007669"/>
    <property type="project" value="TreeGrafter"/>
</dbReference>
<dbReference type="InterPro" id="IPR045584">
    <property type="entry name" value="Pilin-like"/>
</dbReference>
<organism evidence="5 6">
    <name type="scientific">Cupriavidus taiwanensis (strain DSM 17343 / BCRC 17206 / CCUG 44338 / CIP 107171 / LMG 19424 / R1)</name>
    <name type="common">Ralstonia taiwanensis (strain LMG 19424)</name>
    <dbReference type="NCBI Taxonomy" id="977880"/>
    <lineage>
        <taxon>Bacteria</taxon>
        <taxon>Pseudomonadati</taxon>
        <taxon>Pseudomonadota</taxon>
        <taxon>Betaproteobacteria</taxon>
        <taxon>Burkholderiales</taxon>
        <taxon>Burkholderiaceae</taxon>
        <taxon>Cupriavidus</taxon>
    </lineage>
</organism>
<dbReference type="PROSITE" id="PS00409">
    <property type="entry name" value="PROKAR_NTER_METHYL"/>
    <property type="match status" value="1"/>
</dbReference>
<keyword evidence="6" id="KW-1185">Reference proteome</keyword>
<dbReference type="InterPro" id="IPR001082">
    <property type="entry name" value="Pilin"/>
</dbReference>
<sequence length="164" mass="16730">MQRVQQLKKLGRRVQKGFTLIELMIVVAIIGILAAIAIPQYQDYVTRSRWSSPLTEIAPLKQAIAQCAQVSGGNLTACGTLAQLTAATGYPAVPTPAGVTLLFGAGAPTAPTATTTTIELTATANNLGAANGCVVTLTGTSNANSIVWTGATTGATCTRAQTGI</sequence>
<dbReference type="SUPFAM" id="SSF54523">
    <property type="entry name" value="Pili subunits"/>
    <property type="match status" value="1"/>
</dbReference>
<dbReference type="PANTHER" id="PTHR30093:SF34">
    <property type="entry name" value="PREPILIN PEPTIDASE-DEPENDENT PROTEIN D"/>
    <property type="match status" value="1"/>
</dbReference>
<reference evidence="5 6" key="1">
    <citation type="journal article" date="2008" name="Genome Res.">
        <title>Genome sequence of the beta-rhizobium Cupriavidus taiwanensis and comparative genomics of rhizobia.</title>
        <authorList>
            <person name="Amadou C."/>
            <person name="Pascal G."/>
            <person name="Mangenot S."/>
            <person name="Glew M."/>
            <person name="Bontemps C."/>
            <person name="Capela D."/>
            <person name="Carrere S."/>
            <person name="Cruveiller S."/>
            <person name="Dossat C."/>
            <person name="Lajus A."/>
            <person name="Marchetti M."/>
            <person name="Poinsot V."/>
            <person name="Rouy Z."/>
            <person name="Servin B."/>
            <person name="Saad M."/>
            <person name="Schenowitz C."/>
            <person name="Barbe V."/>
            <person name="Batut J."/>
            <person name="Medigue C."/>
            <person name="Masson-Boivin C."/>
        </authorList>
    </citation>
    <scope>NUCLEOTIDE SEQUENCE [LARGE SCALE GENOMIC DNA]</scope>
    <source>
        <strain evidence="6">DSM 17343 / BCRC 17206 / CCUG 44338 / CIP 107171 / LMG 19424 / R1</strain>
    </source>
</reference>
<evidence type="ECO:0000313" key="5">
    <source>
        <dbReference type="EMBL" id="CAP63173.1"/>
    </source>
</evidence>
<dbReference type="KEGG" id="cti:RALTA_A0505"/>
<evidence type="ECO:0000256" key="1">
    <source>
        <dbReference type="ARBA" id="ARBA00005233"/>
    </source>
</evidence>
<dbReference type="Gene3D" id="3.30.700.10">
    <property type="entry name" value="Glycoprotein, Type 4 Pilin"/>
    <property type="match status" value="1"/>
</dbReference>
<evidence type="ECO:0000256" key="2">
    <source>
        <dbReference type="ARBA" id="ARBA00022481"/>
    </source>
</evidence>